<reference evidence="1" key="1">
    <citation type="submission" date="2005-08" db="EMBL/GenBank/DDBJ databases">
        <title>Complete sequence of a megaplasmid of Ralstonia eutropha JMP134.</title>
        <authorList>
            <person name="Copeland A."/>
            <person name="Lucas S."/>
            <person name="Lapidus A."/>
            <person name="Barry K."/>
            <person name="Detter J.C."/>
            <person name="Glavina T."/>
            <person name="Hammon N."/>
            <person name="Israni S."/>
            <person name="Pitluck S."/>
            <person name="Goltsman E."/>
            <person name="Martinez M."/>
            <person name="Vergez L."/>
            <person name="Larimer F."/>
            <person name="Land M."/>
            <person name="Lykidis A."/>
            <person name="Richardson P."/>
        </authorList>
    </citation>
    <scope>NUCLEOTIDE SEQUENCE [LARGE SCALE GENOMIC DNA]</scope>
    <source>
        <strain evidence="1">JMP134</strain>
        <plasmid evidence="1">megaplasmid</plasmid>
    </source>
</reference>
<dbReference type="HOGENOM" id="CLU_2342066_0_0_4"/>
<dbReference type="EMBL" id="CP000092">
    <property type="protein sequence ID" value="AAZ65352.1"/>
    <property type="molecule type" value="Genomic_DNA"/>
</dbReference>
<geneLocation type="plasmid" evidence="1">
    <name>megaplasmid</name>
</geneLocation>
<protein>
    <submittedName>
        <fullName evidence="1">Uncharacterized protein</fullName>
    </submittedName>
</protein>
<dbReference type="AlphaFoldDB" id="Q46NB9"/>
<name>Q46NB9_CUPPJ</name>
<dbReference type="KEGG" id="reu:Reut_C6022"/>
<organism evidence="1">
    <name type="scientific">Cupriavidus pinatubonensis (strain JMP 134 / LMG 1197)</name>
    <name type="common">Cupriavidus necator (strain JMP 134)</name>
    <dbReference type="NCBI Taxonomy" id="264198"/>
    <lineage>
        <taxon>Bacteria</taxon>
        <taxon>Pseudomonadati</taxon>
        <taxon>Pseudomonadota</taxon>
        <taxon>Betaproteobacteria</taxon>
        <taxon>Burkholderiales</taxon>
        <taxon>Burkholderiaceae</taxon>
        <taxon>Cupriavidus</taxon>
    </lineage>
</organism>
<sequence>MPSTEAADCILCGAPTSRRWRDQQDRGSYRYRCATCGGRYVITADALDQLRRGMPDTAELLATARSQIQAGTLPRVVTKGGRQWVEPAGRQ</sequence>
<dbReference type="OrthoDB" id="8967095at2"/>
<accession>Q46NB9</accession>
<gene>
    <name evidence="1" type="ordered locus">Reut_C6022</name>
</gene>
<proteinExistence type="predicted"/>
<keyword evidence="1" id="KW-0614">Plasmid</keyword>
<evidence type="ECO:0000313" key="1">
    <source>
        <dbReference type="EMBL" id="AAZ65352.1"/>
    </source>
</evidence>